<evidence type="ECO:0000313" key="3">
    <source>
        <dbReference type="Proteomes" id="UP000066376"/>
    </source>
</evidence>
<protein>
    <submittedName>
        <fullName evidence="1">Uncharacterized protein</fullName>
    </submittedName>
</protein>
<dbReference type="KEGG" id="mol:YLM1_1300"/>
<dbReference type="RefSeq" id="WP_067147490.1">
    <property type="nucleotide sequence ID" value="NZ_CP014265.1"/>
</dbReference>
<gene>
    <name evidence="2" type="ORF">SAMN02910297_00230</name>
    <name evidence="1" type="ORF">YLM1_1300</name>
</gene>
<reference evidence="1 3" key="1">
    <citation type="journal article" date="2016" name="Genome Announc.">
        <title>Draft Genome Sequence of the Rumen Methanogen Methanobrevibacter olleyae YLM1.</title>
        <authorList>
            <person name="Kelly W.J."/>
            <person name="Li D."/>
            <person name="Lambie S.C."/>
            <person name="Cox F."/>
            <person name="Attwood G.T."/>
            <person name="Altermann E."/>
            <person name="Leahy S.C."/>
        </authorList>
    </citation>
    <scope>NUCLEOTIDE SEQUENCE [LARGE SCALE GENOMIC DNA]</scope>
    <source>
        <strain evidence="1 3">YLM1</strain>
    </source>
</reference>
<reference evidence="2" key="4">
    <citation type="submission" date="2016-10" db="EMBL/GenBank/DDBJ databases">
        <authorList>
            <person name="de Groot N.N."/>
        </authorList>
    </citation>
    <scope>NUCLEOTIDE SEQUENCE [LARGE SCALE GENOMIC DNA]</scope>
    <source>
        <strain evidence="2">DSM 16632</strain>
    </source>
</reference>
<dbReference type="EMBL" id="CP014265">
    <property type="protein sequence ID" value="AMK15857.1"/>
    <property type="molecule type" value="Genomic_DNA"/>
</dbReference>
<evidence type="ECO:0000313" key="1">
    <source>
        <dbReference type="EMBL" id="AMK15857.1"/>
    </source>
</evidence>
<reference evidence="3" key="2">
    <citation type="submission" date="2016-02" db="EMBL/GenBank/DDBJ databases">
        <title>The draft genome sequence of the rumen methanogen Methanobrevibacter olleyae YLM1.</title>
        <authorList>
            <consortium name="New Zealand Agricultural Greenhouse Gas Research Centre/Pastoral Greenhouse Gas Research Consortium"/>
            <person name="Kelly W.J."/>
            <person name="Li D."/>
            <person name="Lambie S.C."/>
            <person name="Attwood G.T."/>
            <person name="Altermann E."/>
            <person name="Leahy S.C."/>
        </authorList>
    </citation>
    <scope>NUCLEOTIDE SEQUENCE [LARGE SCALE GENOMIC DNA]</scope>
    <source>
        <strain evidence="3">YLM1</strain>
    </source>
</reference>
<evidence type="ECO:0000313" key="4">
    <source>
        <dbReference type="Proteomes" id="UP000183442"/>
    </source>
</evidence>
<dbReference type="Proteomes" id="UP000066376">
    <property type="component" value="Chromosome"/>
</dbReference>
<dbReference type="AlphaFoldDB" id="A0A126R1A7"/>
<organism evidence="1 3">
    <name type="scientific">Methanobrevibacter olleyae</name>
    <dbReference type="NCBI Taxonomy" id="294671"/>
    <lineage>
        <taxon>Archaea</taxon>
        <taxon>Methanobacteriati</taxon>
        <taxon>Methanobacteriota</taxon>
        <taxon>Methanomada group</taxon>
        <taxon>Methanobacteria</taxon>
        <taxon>Methanobacteriales</taxon>
        <taxon>Methanobacteriaceae</taxon>
        <taxon>Methanobrevibacter</taxon>
    </lineage>
</organism>
<dbReference type="Proteomes" id="UP000183442">
    <property type="component" value="Unassembled WGS sequence"/>
</dbReference>
<keyword evidence="3" id="KW-1185">Reference proteome</keyword>
<name>A0A126R1A7_METOL</name>
<evidence type="ECO:0000313" key="2">
    <source>
        <dbReference type="EMBL" id="SFL20736.1"/>
    </source>
</evidence>
<proteinExistence type="predicted"/>
<accession>A0A126R1A7</accession>
<sequence>MFEINFKCENCDFSLKDKNLIFYLSSDLDDIESIESIESILTSDFELKSKNKLELIEESLNKESSDKMTKSLISGFLYENYCPHCKRLIKTYVPETNELFNLEKIEKILTKKISKNSSSYKILFFDFKKTSYKDRRNILENNYCPNCNNEMSLVISIKTPCPNCGGSLKEEF</sequence>
<reference evidence="4" key="3">
    <citation type="submission" date="2016-10" db="EMBL/GenBank/DDBJ databases">
        <authorList>
            <person name="Varghese N."/>
        </authorList>
    </citation>
    <scope>NUCLEOTIDE SEQUENCE [LARGE SCALE GENOMIC DNA]</scope>
    <source>
        <strain evidence="4">DSM 16632</strain>
    </source>
</reference>
<dbReference type="GeneID" id="28489611"/>
<dbReference type="PATRIC" id="fig|294671.3.peg.1357"/>
<dbReference type="STRING" id="294671.YLM1_1300"/>
<dbReference type="EMBL" id="FOTL01000002">
    <property type="protein sequence ID" value="SFL20736.1"/>
    <property type="molecule type" value="Genomic_DNA"/>
</dbReference>
<dbReference type="OrthoDB" id="75328at2157"/>